<name>A0A0G1RI09_9BACT</name>
<accession>A0A0G1RI09</accession>
<reference evidence="1 2" key="1">
    <citation type="journal article" date="2015" name="Nature">
        <title>rRNA introns, odd ribosomes, and small enigmatic genomes across a large radiation of phyla.</title>
        <authorList>
            <person name="Brown C.T."/>
            <person name="Hug L.A."/>
            <person name="Thomas B.C."/>
            <person name="Sharon I."/>
            <person name="Castelle C.J."/>
            <person name="Singh A."/>
            <person name="Wilkins M.J."/>
            <person name="Williams K.H."/>
            <person name="Banfield J.F."/>
        </authorList>
    </citation>
    <scope>NUCLEOTIDE SEQUENCE [LARGE SCALE GENOMIC DNA]</scope>
</reference>
<dbReference type="SUPFAM" id="SSF143100">
    <property type="entry name" value="TTHA1013/TTHA0281-like"/>
    <property type="match status" value="1"/>
</dbReference>
<evidence type="ECO:0000313" key="2">
    <source>
        <dbReference type="Proteomes" id="UP000034307"/>
    </source>
</evidence>
<organism evidence="1 2">
    <name type="scientific">Candidatus Amesbacteria bacterium GW2011_GWA2_47_11b</name>
    <dbReference type="NCBI Taxonomy" id="1618358"/>
    <lineage>
        <taxon>Bacteria</taxon>
        <taxon>Candidatus Amesiibacteriota</taxon>
    </lineage>
</organism>
<sequence length="71" mass="8136">MRLYKFTAVLTPTKEGSEMYYQVRVPALSEVVTFGSSVEEAIFMAQDALELVVLSRLEERHEVHSVDTNMR</sequence>
<dbReference type="EMBL" id="LCNO01000030">
    <property type="protein sequence ID" value="KKU56944.1"/>
    <property type="molecule type" value="Genomic_DNA"/>
</dbReference>
<dbReference type="InterPro" id="IPR035069">
    <property type="entry name" value="TTHA1013/TTHA0281-like"/>
</dbReference>
<dbReference type="STRING" id="1618358.UX80_C0030G0009"/>
<protein>
    <submittedName>
        <fullName evidence="1">Phage protein</fullName>
    </submittedName>
</protein>
<dbReference type="AlphaFoldDB" id="A0A0G1RI09"/>
<dbReference type="Gene3D" id="3.30.160.250">
    <property type="match status" value="1"/>
</dbReference>
<comment type="caution">
    <text evidence="1">The sequence shown here is derived from an EMBL/GenBank/DDBJ whole genome shotgun (WGS) entry which is preliminary data.</text>
</comment>
<proteinExistence type="predicted"/>
<dbReference type="Proteomes" id="UP000034307">
    <property type="component" value="Unassembled WGS sequence"/>
</dbReference>
<gene>
    <name evidence="1" type="ORF">UX80_C0030G0009</name>
</gene>
<evidence type="ECO:0000313" key="1">
    <source>
        <dbReference type="EMBL" id="KKU56944.1"/>
    </source>
</evidence>